<dbReference type="InterPro" id="IPR015943">
    <property type="entry name" value="WD40/YVTN_repeat-like_dom_sf"/>
</dbReference>
<dbReference type="Proteomes" id="UP001345013">
    <property type="component" value="Unassembled WGS sequence"/>
</dbReference>
<evidence type="ECO:0000313" key="3">
    <source>
        <dbReference type="EMBL" id="KAK5095579.1"/>
    </source>
</evidence>
<dbReference type="EMBL" id="JAVRRG010000027">
    <property type="protein sequence ID" value="KAK5095579.1"/>
    <property type="molecule type" value="Genomic_DNA"/>
</dbReference>
<protein>
    <submittedName>
        <fullName evidence="3">Regulator of (H+)-ATPase in vacuolar membrane</fullName>
    </submittedName>
</protein>
<dbReference type="InterPro" id="IPR036322">
    <property type="entry name" value="WD40_repeat_dom_sf"/>
</dbReference>
<proteinExistence type="predicted"/>
<feature type="domain" description="RAVE complex protein Rav1 C-terminal" evidence="2">
    <location>
        <begin position="612"/>
        <end position="1242"/>
    </location>
</feature>
<feature type="region of interest" description="Disordered" evidence="1">
    <location>
        <begin position="1288"/>
        <end position="1335"/>
    </location>
</feature>
<dbReference type="Gene3D" id="2.130.10.10">
    <property type="entry name" value="YVTN repeat-like/Quinoprotein amine dehydrogenase"/>
    <property type="match status" value="1"/>
</dbReference>
<comment type="caution">
    <text evidence="3">The sequence shown here is derived from an EMBL/GenBank/DDBJ whole genome shotgun (WGS) entry which is preliminary data.</text>
</comment>
<dbReference type="PANTHER" id="PTHR13950:SF9">
    <property type="entry name" value="RABCONNECTIN-3A"/>
    <property type="match status" value="1"/>
</dbReference>
<evidence type="ECO:0000259" key="2">
    <source>
        <dbReference type="Pfam" id="PF12234"/>
    </source>
</evidence>
<dbReference type="InterPro" id="IPR022033">
    <property type="entry name" value="Rav1p_C"/>
</dbReference>
<dbReference type="SUPFAM" id="SSF50978">
    <property type="entry name" value="WD40 repeat-like"/>
    <property type="match status" value="1"/>
</dbReference>
<evidence type="ECO:0000256" key="1">
    <source>
        <dbReference type="SAM" id="MobiDB-lite"/>
    </source>
</evidence>
<reference evidence="3 4" key="1">
    <citation type="submission" date="2023-08" db="EMBL/GenBank/DDBJ databases">
        <title>Black Yeasts Isolated from many extreme environments.</title>
        <authorList>
            <person name="Coleine C."/>
            <person name="Stajich J.E."/>
            <person name="Selbmann L."/>
        </authorList>
    </citation>
    <scope>NUCLEOTIDE SEQUENCE [LARGE SCALE GENOMIC DNA]</scope>
    <source>
        <strain evidence="3 4">CCFEE 5885</strain>
    </source>
</reference>
<keyword evidence="4" id="KW-1185">Reference proteome</keyword>
<sequence length="1335" mass="149465">MRSILPGRPQSSRQALSTVNWDGLRVVKAYISGNTVIVFNGRREILQSILVDDADDLAALTIEEETGQIATCDKGVTYVYLPLGRDYGDLRWYRAHTLTTEDEPAISSLSWGSSSELLVAGQRLTLWNLAGGETPQAIWSSNVSTPVSVACFSPDAGLIASCGQHDRVAKVWRRLSYEQDSTRFDISYLPHPSAVLNMLWRNSWHHEQNLENLLYTFCADNQIRIWAHLDHHAYTTLQKVATIDANISIQPRRLSMGSISKSRTSFILASRDLAQAAGRALHTYRQASDHALEHLIEIANRSPEVCVILDGRGHMSSWGIQNAGLKNKLPAEKSNLALVDGVDIALPSGNSVDEFAQIHAFANNDVSASLCILVHSYSGQIDWYQGSFVDFFDTAVRPRRTQHVACWSGHDFAIDRMVSAADSRSFLSLTDEDQVILWSQGATETLVRSSEAHSDYAVLDAALLDQHGFAVFLHPEAISLWDMRSIHAKLILLQELDRTKPKSVQQLTRSTSLHRSEDFLLLYENGDVEQYSVYPPDSESGKVESNDYHEPLCCTAYLGLSDLQRTDTVELFISPWKLSSRRAGTTISWSESGLVQVFDACLGGKAGNARLISRLATQLRLSNIGSCLSGRFLALVHADYRTVSVWDVNQGTCAFAYTFSDLDLVQELYWHTTSDGLSMLAVQFAYSIATISQERYKLDDTLAWKLQQVIPTRRHSGHVIGSLCWLEPCHIAVGLGNQILTFDLEGARYEIQASDSDEKTKANITAEQQLRLRNSSLPIFSPRILGDLLQVGQYSAARAIIEGLHNELRFHTSGEPVSLNDGSLLECLVGKPWLHALTNEGAQSPPRNGGMDIDLEDVQSQIDEKIPMIASWQIQASQQGELRGLVSLGIELMREQKSLDASALTYVYHFLVALGKDDPTTPNIEPLPYSAIVHASLSNTQDALLRFIDGHLEDRNIKFTWSTARILGIFLWVADLETLKIYFESVARAEYNRNTEGRNPVDCSLYYLALDKKAILQSLWRRTVGVRERENTMKLLAHDFREQRWKSTALKNAYALLSKRRFEYGAAFFLLGGSLSDAVNVCVNQLHDVQLAIAIARVWQGDSAPQQQVMGNLLDKTMLDLAIDTHEARWMAIWACTHRQDWIGSLSYVVKPTDVLFEAQFDARRASESDEQKKRNLPFAAMNYRVNEPTLLINLYKQLRAKLVYAGQWTEDAIAPGQEWDFVTRCVQWYVRAGMDWLALRLVATWEFVEWQEIRREESTTTARGLVDVDTGANVGQKSALDDWLVPDKPATQISAGAVDTKTQERNEEGKAKPKPPPTQFIEPSADSLLDSFGF</sequence>
<name>A0ABR0KG72_9EURO</name>
<dbReference type="InterPro" id="IPR052208">
    <property type="entry name" value="DmX-like/RAVE_component"/>
</dbReference>
<evidence type="ECO:0000313" key="4">
    <source>
        <dbReference type="Proteomes" id="UP001345013"/>
    </source>
</evidence>
<organism evidence="3 4">
    <name type="scientific">Lithohypha guttulata</name>
    <dbReference type="NCBI Taxonomy" id="1690604"/>
    <lineage>
        <taxon>Eukaryota</taxon>
        <taxon>Fungi</taxon>
        <taxon>Dikarya</taxon>
        <taxon>Ascomycota</taxon>
        <taxon>Pezizomycotina</taxon>
        <taxon>Eurotiomycetes</taxon>
        <taxon>Chaetothyriomycetidae</taxon>
        <taxon>Chaetothyriales</taxon>
        <taxon>Trichomeriaceae</taxon>
        <taxon>Lithohypha</taxon>
    </lineage>
</organism>
<accession>A0ABR0KG72</accession>
<dbReference type="Pfam" id="PF12234">
    <property type="entry name" value="Rav1p_C"/>
    <property type="match status" value="1"/>
</dbReference>
<dbReference type="SMART" id="SM00320">
    <property type="entry name" value="WD40"/>
    <property type="match status" value="5"/>
</dbReference>
<gene>
    <name evidence="3" type="primary">RAV1</name>
    <name evidence="3" type="ORF">LTR24_003050</name>
</gene>
<dbReference type="PANTHER" id="PTHR13950">
    <property type="entry name" value="RABCONNECTIN-RELATED"/>
    <property type="match status" value="1"/>
</dbReference>
<feature type="compositionally biased region" description="Basic and acidic residues" evidence="1">
    <location>
        <begin position="1302"/>
        <end position="1312"/>
    </location>
</feature>
<dbReference type="InterPro" id="IPR001680">
    <property type="entry name" value="WD40_rpt"/>
</dbReference>